<dbReference type="EMBL" id="CP049863">
    <property type="protein sequence ID" value="QIK63675.1"/>
    <property type="molecule type" value="Genomic_DNA"/>
</dbReference>
<evidence type="ECO:0000313" key="4">
    <source>
        <dbReference type="EMBL" id="QIK63675.1"/>
    </source>
</evidence>
<dbReference type="InterPro" id="IPR051210">
    <property type="entry name" value="Ub_ligase/GEF_domain"/>
</dbReference>
<feature type="domain" description="SLH" evidence="3">
    <location>
        <begin position="635"/>
        <end position="702"/>
    </location>
</feature>
<dbReference type="InterPro" id="IPR015919">
    <property type="entry name" value="Cadherin-like_sf"/>
</dbReference>
<evidence type="ECO:0000259" key="3">
    <source>
        <dbReference type="PROSITE" id="PS51272"/>
    </source>
</evidence>
<dbReference type="InterPro" id="IPR058923">
    <property type="entry name" value="RCC1-like_dom"/>
</dbReference>
<dbReference type="GO" id="GO:0016020">
    <property type="term" value="C:membrane"/>
    <property type="evidence" value="ECO:0007669"/>
    <property type="project" value="InterPro"/>
</dbReference>
<evidence type="ECO:0000256" key="1">
    <source>
        <dbReference type="ARBA" id="ARBA00022737"/>
    </source>
</evidence>
<feature type="region of interest" description="Disordered" evidence="2">
    <location>
        <begin position="1"/>
        <end position="27"/>
    </location>
</feature>
<dbReference type="Proteomes" id="UP000502677">
    <property type="component" value="Chromosome"/>
</dbReference>
<accession>A0A6G7XGI8</accession>
<dbReference type="InterPro" id="IPR001119">
    <property type="entry name" value="SLH_dom"/>
</dbReference>
<keyword evidence="1" id="KW-0677">Repeat</keyword>
<organism evidence="4 5">
    <name type="scientific">Leucobacter viscericola</name>
    <dbReference type="NCBI Taxonomy" id="2714935"/>
    <lineage>
        <taxon>Bacteria</taxon>
        <taxon>Bacillati</taxon>
        <taxon>Actinomycetota</taxon>
        <taxon>Actinomycetes</taxon>
        <taxon>Micrococcales</taxon>
        <taxon>Microbacteriaceae</taxon>
        <taxon>Leucobacter</taxon>
    </lineage>
</organism>
<protein>
    <recommendedName>
        <fullName evidence="3">SLH domain-containing protein</fullName>
    </recommendedName>
</protein>
<reference evidence="4 5" key="1">
    <citation type="submission" date="2020-03" db="EMBL/GenBank/DDBJ databases">
        <title>Leucobacter sp. nov., isolated from beetles.</title>
        <authorList>
            <person name="Hyun D.-W."/>
            <person name="Bae J.-W."/>
        </authorList>
    </citation>
    <scope>NUCLEOTIDE SEQUENCE [LARGE SCALE GENOMIC DNA]</scope>
    <source>
        <strain evidence="4 5">HDW9C</strain>
    </source>
</reference>
<dbReference type="RefSeq" id="WP_166292020.1">
    <property type="nucleotide sequence ID" value="NZ_CP049863.1"/>
</dbReference>
<name>A0A6G7XGI8_9MICO</name>
<dbReference type="SUPFAM" id="SSF49313">
    <property type="entry name" value="Cadherin-like"/>
    <property type="match status" value="1"/>
</dbReference>
<dbReference type="InterPro" id="IPR009091">
    <property type="entry name" value="RCC1/BLIP-II"/>
</dbReference>
<dbReference type="KEGG" id="lvi:G7068_11075"/>
<dbReference type="PANTHER" id="PTHR22870">
    <property type="entry name" value="REGULATOR OF CHROMOSOME CONDENSATION"/>
    <property type="match status" value="1"/>
</dbReference>
<gene>
    <name evidence="4" type="ORF">G7068_11075</name>
</gene>
<proteinExistence type="predicted"/>
<dbReference type="InterPro" id="IPR000408">
    <property type="entry name" value="Reg_chr_condens"/>
</dbReference>
<dbReference type="Pfam" id="PF05345">
    <property type="entry name" value="He_PIG"/>
    <property type="match status" value="1"/>
</dbReference>
<dbReference type="Gene3D" id="2.130.10.30">
    <property type="entry name" value="Regulator of chromosome condensation 1/beta-lactamase-inhibitor protein II"/>
    <property type="match status" value="2"/>
</dbReference>
<dbReference type="AlphaFoldDB" id="A0A6G7XGI8"/>
<dbReference type="PROSITE" id="PS50012">
    <property type="entry name" value="RCC1_3"/>
    <property type="match status" value="4"/>
</dbReference>
<dbReference type="PANTHER" id="PTHR22870:SF408">
    <property type="entry name" value="OS09G0560450 PROTEIN"/>
    <property type="match status" value="1"/>
</dbReference>
<dbReference type="PROSITE" id="PS51272">
    <property type="entry name" value="SLH"/>
    <property type="match status" value="1"/>
</dbReference>
<dbReference type="PRINTS" id="PR00633">
    <property type="entry name" value="RCCNDNSATION"/>
</dbReference>
<keyword evidence="5" id="KW-1185">Reference proteome</keyword>
<dbReference type="Gene3D" id="2.60.40.10">
    <property type="entry name" value="Immunoglobulins"/>
    <property type="match status" value="1"/>
</dbReference>
<dbReference type="SUPFAM" id="SSF50985">
    <property type="entry name" value="RCC1/BLIP-II"/>
    <property type="match status" value="2"/>
</dbReference>
<dbReference type="Pfam" id="PF25390">
    <property type="entry name" value="WD40_RLD"/>
    <property type="match status" value="1"/>
</dbReference>
<evidence type="ECO:0000313" key="5">
    <source>
        <dbReference type="Proteomes" id="UP000502677"/>
    </source>
</evidence>
<sequence length="769" mass="81149">MSGATAAHATPQPAEPLTPNSGPVEGGTAVELNVDRATEEIVAASGSYGFEALLANGKVLSWGDNSSGQAGVGNKNPLPTDQNSYAVFPEGVKIAQLGNTGFSSVALDSDGQLWTWGRSSAGELGLGTGVPDQTLPRKLTVAGDPTFVSIVAEGQTAYAITDDGKLYGWGVTKGAWASDKNEAVPTLIPFPTSSPVTKVSASSTHALASTADGNVYGWGASIYGQILGAPTVPTVYTPTLVPMAAGAPDGATWTGDIVAGNNFSYTKASDGKWYSRGNNEGNLNGGYLGSSCATTMCQPLGYAIEFPEGVDIVDVKPGVALDATGRVYTWGLGSNGRLGNGTTSGKEMTPILVEGLPPIKKISTSLGASPLAISEGNELWGWGTQQVDGSFVFPSTPKLLADYDAPLITGVDFDGAAATITAAATRAASVTAPAHAAGAVDVTVTWSDGFTTTLPGAYTYIPKVVQIAPSITTESITSAQLGNAYNAQIVATGTPVPTLSITDGALPKGLTMDAAGNITGTPQQKGTFTFTVTATNEVKPDAVKSFTLAVAVQDIDPPVPPKQCTLPRKVPVFADTPLSHKFYKEIDWMECMKYSTGWRQPVGKPLYKPQDNLERQAMAAFIFRMEAPKGYKAPKVSPFADVKPGDSFYTEMAWMYEKGYSTGWAEPSGKPTYRPHEPLSREAMAAFIYRLEASKDAAAKNYKAPKVSKLADMKPGMKFYKEISWMYDTKLSTGNKVGNTKEYWPKDDLSRQAMAAFIYRLVTDYRAKK</sequence>
<dbReference type="InterPro" id="IPR013783">
    <property type="entry name" value="Ig-like_fold"/>
</dbReference>
<dbReference type="GO" id="GO:0005975">
    <property type="term" value="P:carbohydrate metabolic process"/>
    <property type="evidence" value="ECO:0007669"/>
    <property type="project" value="UniProtKB-ARBA"/>
</dbReference>
<dbReference type="GO" id="GO:0005509">
    <property type="term" value="F:calcium ion binding"/>
    <property type="evidence" value="ECO:0007669"/>
    <property type="project" value="InterPro"/>
</dbReference>
<evidence type="ECO:0000256" key="2">
    <source>
        <dbReference type="SAM" id="MobiDB-lite"/>
    </source>
</evidence>